<dbReference type="GO" id="GO:0031110">
    <property type="term" value="P:regulation of microtubule polymerization or depolymerization"/>
    <property type="evidence" value="ECO:0007669"/>
    <property type="project" value="TreeGrafter"/>
</dbReference>
<evidence type="ECO:0000256" key="3">
    <source>
        <dbReference type="ARBA" id="ARBA00047202"/>
    </source>
</evidence>
<dbReference type="GO" id="GO:0072686">
    <property type="term" value="C:mitotic spindle"/>
    <property type="evidence" value="ECO:0007669"/>
    <property type="project" value="TreeGrafter"/>
</dbReference>
<evidence type="ECO:0000313" key="5">
    <source>
        <dbReference type="Proteomes" id="UP000494040"/>
    </source>
</evidence>
<dbReference type="EnsemblMetazoa" id="XM_014404245.2">
    <property type="protein sequence ID" value="XP_014259731.1"/>
    <property type="gene ID" value="LOC106672659"/>
</dbReference>
<dbReference type="OMA" id="QTRMAYM"/>
<dbReference type="Gene3D" id="1.10.10.1890">
    <property type="entry name" value="Ska1 microtubule binding domain-like"/>
    <property type="match status" value="1"/>
</dbReference>
<keyword evidence="5" id="KW-1185">Reference proteome</keyword>
<protein>
    <recommendedName>
        <fullName evidence="2">SKA complex subunit 1</fullName>
    </recommendedName>
    <alternativeName>
        <fullName evidence="3">Spindle and kinetochore-associated protein 1</fullName>
    </alternativeName>
</protein>
<proteinExistence type="inferred from homology"/>
<evidence type="ECO:0000256" key="1">
    <source>
        <dbReference type="ARBA" id="ARBA00006836"/>
    </source>
</evidence>
<accession>A0A8I6SFG7</accession>
<reference evidence="4" key="1">
    <citation type="submission" date="2022-01" db="UniProtKB">
        <authorList>
            <consortium name="EnsemblMetazoa"/>
        </authorList>
    </citation>
    <scope>IDENTIFICATION</scope>
</reference>
<dbReference type="RefSeq" id="XP_014259731.1">
    <property type="nucleotide sequence ID" value="XM_014404245.2"/>
</dbReference>
<dbReference type="PANTHER" id="PTHR28573">
    <property type="entry name" value="SPINDLE AND KINETOCHORE-ASSOCIATED PROTEIN 1"/>
    <property type="match status" value="1"/>
</dbReference>
<dbReference type="GeneID" id="106672659"/>
<dbReference type="GO" id="GO:0051301">
    <property type="term" value="P:cell division"/>
    <property type="evidence" value="ECO:0007669"/>
    <property type="project" value="InterPro"/>
</dbReference>
<comment type="similarity">
    <text evidence="1">Belongs to the SKA1 family.</text>
</comment>
<dbReference type="GO" id="GO:0005876">
    <property type="term" value="C:spindle microtubule"/>
    <property type="evidence" value="ECO:0007669"/>
    <property type="project" value="TreeGrafter"/>
</dbReference>
<dbReference type="KEGG" id="clec:106672659"/>
<dbReference type="OrthoDB" id="5962at2759"/>
<dbReference type="Proteomes" id="UP000494040">
    <property type="component" value="Unassembled WGS sequence"/>
</dbReference>
<dbReference type="GO" id="GO:0008017">
    <property type="term" value="F:microtubule binding"/>
    <property type="evidence" value="ECO:0007669"/>
    <property type="project" value="InterPro"/>
</dbReference>
<organism evidence="4 5">
    <name type="scientific">Cimex lectularius</name>
    <name type="common">Bed bug</name>
    <name type="synonym">Acanthia lectularia</name>
    <dbReference type="NCBI Taxonomy" id="79782"/>
    <lineage>
        <taxon>Eukaryota</taxon>
        <taxon>Metazoa</taxon>
        <taxon>Ecdysozoa</taxon>
        <taxon>Arthropoda</taxon>
        <taxon>Hexapoda</taxon>
        <taxon>Insecta</taxon>
        <taxon>Pterygota</taxon>
        <taxon>Neoptera</taxon>
        <taxon>Paraneoptera</taxon>
        <taxon>Hemiptera</taxon>
        <taxon>Heteroptera</taxon>
        <taxon>Panheteroptera</taxon>
        <taxon>Cimicomorpha</taxon>
        <taxon>Cimicidae</taxon>
        <taxon>Cimex</taxon>
    </lineage>
</organism>
<dbReference type="GO" id="GO:0000940">
    <property type="term" value="C:outer kinetochore"/>
    <property type="evidence" value="ECO:0007669"/>
    <property type="project" value="TreeGrafter"/>
</dbReference>
<evidence type="ECO:0000313" key="4">
    <source>
        <dbReference type="EnsemblMetazoa" id="XP_014259731.1"/>
    </source>
</evidence>
<dbReference type="GO" id="GO:0007059">
    <property type="term" value="P:chromosome segregation"/>
    <property type="evidence" value="ECO:0007669"/>
    <property type="project" value="InterPro"/>
</dbReference>
<dbReference type="GO" id="GO:0000278">
    <property type="term" value="P:mitotic cell cycle"/>
    <property type="evidence" value="ECO:0007669"/>
    <property type="project" value="TreeGrafter"/>
</dbReference>
<dbReference type="InterPro" id="IPR042031">
    <property type="entry name" value="SKA1_MBD_sf"/>
</dbReference>
<dbReference type="Pfam" id="PF07160">
    <property type="entry name" value="SKA1"/>
    <property type="match status" value="1"/>
</dbReference>
<dbReference type="InterPro" id="IPR009829">
    <property type="entry name" value="SKA1"/>
</dbReference>
<dbReference type="AlphaFoldDB" id="A0A8I6SFG7"/>
<sequence length="285" mass="33396">MEELMAQVNELKLAVDIMDGYRDPSTTANLLNLTKKIDNMKMLITKYKSVLNDAVKKLEEDKIVVHKLDELDKRMEYVINTFPKELLTQEVNYPQQESKYDYMNQQLLSLSPINPLEQTDMSQKENMRMFDTGVSKPPENKLVLTCLEKSNIPTPEPRRDLEASVNYVTNHEFSQVPQYMKGRLKLSDINRFIDIYNNVLNKKNALLTKPKKMVKTKQEMEQCAIWKQQMSNTLTDNYFCTLKDFDTQGKIKLGKKDFSILTILRHLKRIREVREKSVTFYAACF</sequence>
<evidence type="ECO:0000256" key="2">
    <source>
        <dbReference type="ARBA" id="ARBA00047182"/>
    </source>
</evidence>
<name>A0A8I6SFG7_CIMLE</name>
<dbReference type="PANTHER" id="PTHR28573:SF1">
    <property type="entry name" value="SPINDLE AND KINETOCHORE-ASSOCIATED PROTEIN 1"/>
    <property type="match status" value="1"/>
</dbReference>